<evidence type="ECO:0000259" key="2">
    <source>
        <dbReference type="Pfam" id="PF26604"/>
    </source>
</evidence>
<keyword evidence="1" id="KW-0472">Membrane</keyword>
<accession>A0A382AAK2</accession>
<feature type="transmembrane region" description="Helical" evidence="1">
    <location>
        <begin position="6"/>
        <end position="24"/>
    </location>
</feature>
<dbReference type="InterPro" id="IPR058058">
    <property type="entry name" value="CBU_0592-like"/>
</dbReference>
<organism evidence="3">
    <name type="scientific">marine metagenome</name>
    <dbReference type="NCBI Taxonomy" id="408172"/>
    <lineage>
        <taxon>unclassified sequences</taxon>
        <taxon>metagenomes</taxon>
        <taxon>ecological metagenomes</taxon>
    </lineage>
</organism>
<gene>
    <name evidence="3" type="ORF">METZ01_LOCUS151414</name>
</gene>
<dbReference type="Pfam" id="PF26604">
    <property type="entry name" value="CBU_0592"/>
    <property type="match status" value="1"/>
</dbReference>
<dbReference type="EMBL" id="UINC01024602">
    <property type="protein sequence ID" value="SVA98560.1"/>
    <property type="molecule type" value="Genomic_DNA"/>
</dbReference>
<feature type="domain" description="CBU-0592-like" evidence="2">
    <location>
        <begin position="8"/>
        <end position="81"/>
    </location>
</feature>
<feature type="transmembrane region" description="Helical" evidence="1">
    <location>
        <begin position="61"/>
        <end position="80"/>
    </location>
</feature>
<reference evidence="3" key="1">
    <citation type="submission" date="2018-05" db="EMBL/GenBank/DDBJ databases">
        <authorList>
            <person name="Lanie J.A."/>
            <person name="Ng W.-L."/>
            <person name="Kazmierczak K.M."/>
            <person name="Andrzejewski T.M."/>
            <person name="Davidsen T.M."/>
            <person name="Wayne K.J."/>
            <person name="Tettelin H."/>
            <person name="Glass J.I."/>
            <person name="Rusch D."/>
            <person name="Podicherti R."/>
            <person name="Tsui H.-C.T."/>
            <person name="Winkler M.E."/>
        </authorList>
    </citation>
    <scope>NUCLEOTIDE SEQUENCE</scope>
</reference>
<keyword evidence="1" id="KW-1133">Transmembrane helix</keyword>
<dbReference type="NCBIfam" id="NF047864">
    <property type="entry name" value="CBU_0592_membra"/>
    <property type="match status" value="1"/>
</dbReference>
<evidence type="ECO:0000313" key="3">
    <source>
        <dbReference type="EMBL" id="SVA98560.1"/>
    </source>
</evidence>
<sequence length="87" mass="9877">VFTDLQWHDWVGSLGVLIIVAAYLWLQIGRIAGQNVVFSGANLLGSMLILVSLYFNFNFSAVLIEIFWIIISLFGLVMGLRRFKLTR</sequence>
<keyword evidence="1" id="KW-0812">Transmembrane</keyword>
<protein>
    <recommendedName>
        <fullName evidence="2">CBU-0592-like domain-containing protein</fullName>
    </recommendedName>
</protein>
<feature type="non-terminal residue" evidence="3">
    <location>
        <position position="1"/>
    </location>
</feature>
<proteinExistence type="predicted"/>
<dbReference type="AlphaFoldDB" id="A0A382AAK2"/>
<name>A0A382AAK2_9ZZZZ</name>
<feature type="transmembrane region" description="Helical" evidence="1">
    <location>
        <begin position="36"/>
        <end position="55"/>
    </location>
</feature>
<evidence type="ECO:0000256" key="1">
    <source>
        <dbReference type="SAM" id="Phobius"/>
    </source>
</evidence>